<proteinExistence type="predicted"/>
<name>A0A919EI48_9GAMM</name>
<dbReference type="EMBL" id="BNCK01000002">
    <property type="protein sequence ID" value="GHF82749.1"/>
    <property type="molecule type" value="Genomic_DNA"/>
</dbReference>
<keyword evidence="1" id="KW-0175">Coiled coil</keyword>
<keyword evidence="2" id="KW-1133">Transmembrane helix</keyword>
<evidence type="ECO:0000256" key="2">
    <source>
        <dbReference type="SAM" id="Phobius"/>
    </source>
</evidence>
<feature type="coiled-coil region" evidence="1">
    <location>
        <begin position="47"/>
        <end position="77"/>
    </location>
</feature>
<reference evidence="3" key="2">
    <citation type="submission" date="2020-09" db="EMBL/GenBank/DDBJ databases">
        <authorList>
            <person name="Sun Q."/>
            <person name="Kim S."/>
        </authorList>
    </citation>
    <scope>NUCLEOTIDE SEQUENCE</scope>
    <source>
        <strain evidence="3">KCTC 42731</strain>
    </source>
</reference>
<reference evidence="3" key="1">
    <citation type="journal article" date="2014" name="Int. J. Syst. Evol. Microbiol.">
        <title>Complete genome sequence of Corynebacterium casei LMG S-19264T (=DSM 44701T), isolated from a smear-ripened cheese.</title>
        <authorList>
            <consortium name="US DOE Joint Genome Institute (JGI-PGF)"/>
            <person name="Walter F."/>
            <person name="Albersmeier A."/>
            <person name="Kalinowski J."/>
            <person name="Ruckert C."/>
        </authorList>
    </citation>
    <scope>NUCLEOTIDE SEQUENCE</scope>
    <source>
        <strain evidence="3">KCTC 42731</strain>
    </source>
</reference>
<keyword evidence="2" id="KW-0472">Membrane</keyword>
<evidence type="ECO:0008006" key="5">
    <source>
        <dbReference type="Google" id="ProtNLM"/>
    </source>
</evidence>
<feature type="transmembrane region" description="Helical" evidence="2">
    <location>
        <begin position="21"/>
        <end position="42"/>
    </location>
</feature>
<comment type="caution">
    <text evidence="3">The sequence shown here is derived from an EMBL/GenBank/DDBJ whole genome shotgun (WGS) entry which is preliminary data.</text>
</comment>
<evidence type="ECO:0000313" key="4">
    <source>
        <dbReference type="Proteomes" id="UP000623842"/>
    </source>
</evidence>
<sequence length="201" mass="22599">MTKLTINLLQPELIPKQPLITLTKVVAFWLFLFALMLVWSIWSQITADRLTQDVSLLKQQQEQLVSQQQILEQQVANNKADPLLLEQLATLKLLLNNKEALHKQLTDSSSVRASGFSQAMSELAQLHSNDISLERITMSGDLYRFSGVAKEPASVPQWLAGFESSTFLSGQTFGHLSLKENENNHTEFVVSTDKSNKESDK</sequence>
<organism evidence="3 4">
    <name type="scientific">Thalassotalea marina</name>
    <dbReference type="NCBI Taxonomy" id="1673741"/>
    <lineage>
        <taxon>Bacteria</taxon>
        <taxon>Pseudomonadati</taxon>
        <taxon>Pseudomonadota</taxon>
        <taxon>Gammaproteobacteria</taxon>
        <taxon>Alteromonadales</taxon>
        <taxon>Colwelliaceae</taxon>
        <taxon>Thalassotalea</taxon>
    </lineage>
</organism>
<keyword evidence="2" id="KW-0812">Transmembrane</keyword>
<dbReference type="Proteomes" id="UP000623842">
    <property type="component" value="Unassembled WGS sequence"/>
</dbReference>
<evidence type="ECO:0000256" key="1">
    <source>
        <dbReference type="SAM" id="Coils"/>
    </source>
</evidence>
<gene>
    <name evidence="3" type="ORF">GCM10017161_07470</name>
</gene>
<dbReference type="RefSeq" id="WP_189767408.1">
    <property type="nucleotide sequence ID" value="NZ_BNCK01000002.1"/>
</dbReference>
<keyword evidence="4" id="KW-1185">Reference proteome</keyword>
<dbReference type="AlphaFoldDB" id="A0A919EI48"/>
<protein>
    <recommendedName>
        <fullName evidence="5">MSHA biogenesis protein MshI</fullName>
    </recommendedName>
</protein>
<dbReference type="Pfam" id="PF05137">
    <property type="entry name" value="PilN"/>
    <property type="match status" value="1"/>
</dbReference>
<evidence type="ECO:0000313" key="3">
    <source>
        <dbReference type="EMBL" id="GHF82749.1"/>
    </source>
</evidence>
<dbReference type="InterPro" id="IPR007813">
    <property type="entry name" value="PilN"/>
</dbReference>
<accession>A0A919EI48</accession>